<protein>
    <recommendedName>
        <fullName evidence="7">Thioredoxin</fullName>
    </recommendedName>
</protein>
<dbReference type="NCBIfam" id="TIGR01068">
    <property type="entry name" value="thioredoxin"/>
    <property type="match status" value="1"/>
</dbReference>
<dbReference type="SUPFAM" id="SSF52833">
    <property type="entry name" value="Thioredoxin-like"/>
    <property type="match status" value="1"/>
</dbReference>
<keyword evidence="3" id="KW-0479">Metal-binding</keyword>
<dbReference type="CDD" id="cd02947">
    <property type="entry name" value="TRX_family"/>
    <property type="match status" value="1"/>
</dbReference>
<evidence type="ECO:0000313" key="9">
    <source>
        <dbReference type="EMBL" id="GLC24749.1"/>
    </source>
</evidence>
<dbReference type="GO" id="GO:0015035">
    <property type="term" value="F:protein-disulfide reductase activity"/>
    <property type="evidence" value="ECO:0007669"/>
    <property type="project" value="UniProtKB-UniRule"/>
</dbReference>
<dbReference type="InterPro" id="IPR049299">
    <property type="entry name" value="Thio2_N"/>
</dbReference>
<proteinExistence type="inferred from homology"/>
<keyword evidence="10" id="KW-1185">Reference proteome</keyword>
<comment type="similarity">
    <text evidence="1">Belongs to the thioredoxin family.</text>
</comment>
<name>A0AA37VE82_9BACT</name>
<accession>A0AA37VE82</accession>
<dbReference type="InterPro" id="IPR017937">
    <property type="entry name" value="Thioredoxin_CS"/>
</dbReference>
<dbReference type="Pfam" id="PF21352">
    <property type="entry name" value="Zn_ribbon_Thio2"/>
    <property type="match status" value="1"/>
</dbReference>
<evidence type="ECO:0000256" key="4">
    <source>
        <dbReference type="ARBA" id="ARBA00022982"/>
    </source>
</evidence>
<dbReference type="AlphaFoldDB" id="A0AA37VE82"/>
<dbReference type="PROSITE" id="PS00194">
    <property type="entry name" value="THIOREDOXIN_1"/>
    <property type="match status" value="1"/>
</dbReference>
<sequence length="154" mass="16174">MTAPTAASSATKATIPCAQCRTLNRVDLSRIADGPRCAKCQAPLALDHPVPVGDADFDRVMADSPVPVLVDFYADWCGPCRAMAPQLDAYAKRSAGSVLVAKVDTDRAPNVSQRFGIRSIPTLAVFVGGREAGREVGAVPIQRLEALVAAARKG</sequence>
<evidence type="ECO:0000256" key="7">
    <source>
        <dbReference type="NCBIfam" id="TIGR01068"/>
    </source>
</evidence>
<feature type="domain" description="Thioredoxin" evidence="8">
    <location>
        <begin position="44"/>
        <end position="153"/>
    </location>
</feature>
<evidence type="ECO:0000313" key="10">
    <source>
        <dbReference type="Proteomes" id="UP001161325"/>
    </source>
</evidence>
<evidence type="ECO:0000256" key="5">
    <source>
        <dbReference type="ARBA" id="ARBA00023157"/>
    </source>
</evidence>
<dbReference type="InterPro" id="IPR013766">
    <property type="entry name" value="Thioredoxin_domain"/>
</dbReference>
<dbReference type="PANTHER" id="PTHR45663:SF11">
    <property type="entry name" value="GEO12009P1"/>
    <property type="match status" value="1"/>
</dbReference>
<gene>
    <name evidence="9" type="primary">trx</name>
    <name evidence="9" type="ORF">rosag_12620</name>
</gene>
<dbReference type="FunFam" id="3.40.30.10:FF:000001">
    <property type="entry name" value="Thioredoxin"/>
    <property type="match status" value="1"/>
</dbReference>
<comment type="caution">
    <text evidence="9">The sequence shown here is derived from an EMBL/GenBank/DDBJ whole genome shotgun (WGS) entry which is preliminary data.</text>
</comment>
<dbReference type="RefSeq" id="WP_284349195.1">
    <property type="nucleotide sequence ID" value="NZ_BRXS01000002.1"/>
</dbReference>
<keyword evidence="6" id="KW-0676">Redox-active center</keyword>
<dbReference type="PROSITE" id="PS51352">
    <property type="entry name" value="THIOREDOXIN_2"/>
    <property type="match status" value="1"/>
</dbReference>
<reference evidence="9" key="1">
    <citation type="submission" date="2022-08" db="EMBL/GenBank/DDBJ databases">
        <title>Draft genome sequencing of Roseisolibacter agri AW1220.</title>
        <authorList>
            <person name="Tobiishi Y."/>
            <person name="Tonouchi A."/>
        </authorList>
    </citation>
    <scope>NUCLEOTIDE SEQUENCE</scope>
    <source>
        <strain evidence="9">AW1220</strain>
    </source>
</reference>
<keyword evidence="4" id="KW-0249">Electron transport</keyword>
<evidence type="ECO:0000256" key="1">
    <source>
        <dbReference type="ARBA" id="ARBA00008987"/>
    </source>
</evidence>
<dbReference type="InterPro" id="IPR005746">
    <property type="entry name" value="Thioredoxin"/>
</dbReference>
<dbReference type="PRINTS" id="PR00421">
    <property type="entry name" value="THIOREDOXIN"/>
</dbReference>
<dbReference type="Proteomes" id="UP001161325">
    <property type="component" value="Unassembled WGS sequence"/>
</dbReference>
<evidence type="ECO:0000256" key="6">
    <source>
        <dbReference type="ARBA" id="ARBA00023284"/>
    </source>
</evidence>
<dbReference type="GO" id="GO:0046872">
    <property type="term" value="F:metal ion binding"/>
    <property type="evidence" value="ECO:0007669"/>
    <property type="project" value="UniProtKB-KW"/>
</dbReference>
<dbReference type="Gene3D" id="2.30.30.380">
    <property type="entry name" value="Zn-finger domain of Sec23/24"/>
    <property type="match status" value="1"/>
</dbReference>
<dbReference type="InterPro" id="IPR036249">
    <property type="entry name" value="Thioredoxin-like_sf"/>
</dbReference>
<keyword evidence="2" id="KW-0813">Transport</keyword>
<evidence type="ECO:0000256" key="2">
    <source>
        <dbReference type="ARBA" id="ARBA00022448"/>
    </source>
</evidence>
<organism evidence="9 10">
    <name type="scientific">Roseisolibacter agri</name>
    <dbReference type="NCBI Taxonomy" id="2014610"/>
    <lineage>
        <taxon>Bacteria</taxon>
        <taxon>Pseudomonadati</taxon>
        <taxon>Gemmatimonadota</taxon>
        <taxon>Gemmatimonadia</taxon>
        <taxon>Gemmatimonadales</taxon>
        <taxon>Gemmatimonadaceae</taxon>
        <taxon>Roseisolibacter</taxon>
    </lineage>
</organism>
<dbReference type="PANTHER" id="PTHR45663">
    <property type="entry name" value="GEO12009P1"/>
    <property type="match status" value="1"/>
</dbReference>
<dbReference type="GO" id="GO:0005737">
    <property type="term" value="C:cytoplasm"/>
    <property type="evidence" value="ECO:0007669"/>
    <property type="project" value="TreeGrafter"/>
</dbReference>
<dbReference type="EMBL" id="BRXS01000002">
    <property type="protein sequence ID" value="GLC24749.1"/>
    <property type="molecule type" value="Genomic_DNA"/>
</dbReference>
<evidence type="ECO:0000259" key="8">
    <source>
        <dbReference type="PROSITE" id="PS51352"/>
    </source>
</evidence>
<dbReference type="Pfam" id="PF00085">
    <property type="entry name" value="Thioredoxin"/>
    <property type="match status" value="1"/>
</dbReference>
<evidence type="ECO:0000256" key="3">
    <source>
        <dbReference type="ARBA" id="ARBA00022723"/>
    </source>
</evidence>
<dbReference type="Gene3D" id="3.40.30.10">
    <property type="entry name" value="Glutaredoxin"/>
    <property type="match status" value="1"/>
</dbReference>
<keyword evidence="5" id="KW-1015">Disulfide bond</keyword>